<accession>E9D483</accession>
<evidence type="ECO:0000313" key="2">
    <source>
        <dbReference type="EMBL" id="EFW18877.1"/>
    </source>
</evidence>
<organism evidence="3">
    <name type="scientific">Coccidioides posadasii (strain RMSCC 757 / Silveira)</name>
    <name type="common">Valley fever fungus</name>
    <dbReference type="NCBI Taxonomy" id="443226"/>
    <lineage>
        <taxon>Eukaryota</taxon>
        <taxon>Fungi</taxon>
        <taxon>Dikarya</taxon>
        <taxon>Ascomycota</taxon>
        <taxon>Pezizomycotina</taxon>
        <taxon>Eurotiomycetes</taxon>
        <taxon>Eurotiomycetidae</taxon>
        <taxon>Onygenales</taxon>
        <taxon>Onygenaceae</taxon>
        <taxon>Coccidioides</taxon>
    </lineage>
</organism>
<evidence type="ECO:0000256" key="1">
    <source>
        <dbReference type="SAM" id="SignalP"/>
    </source>
</evidence>
<dbReference type="AlphaFoldDB" id="E9D483"/>
<dbReference type="EMBL" id="GL636491">
    <property type="protein sequence ID" value="EFW18877.1"/>
    <property type="molecule type" value="Genomic_DNA"/>
</dbReference>
<feature type="chain" id="PRO_5003234196" evidence="1">
    <location>
        <begin position="21"/>
        <end position="55"/>
    </location>
</feature>
<keyword evidence="3" id="KW-1185">Reference proteome</keyword>
<protein>
    <submittedName>
        <fullName evidence="2">Uncharacterized protein</fullName>
    </submittedName>
</protein>
<gene>
    <name evidence="2" type="ORF">CPSG_04422</name>
</gene>
<evidence type="ECO:0000313" key="3">
    <source>
        <dbReference type="Proteomes" id="UP000002497"/>
    </source>
</evidence>
<keyword evidence="1" id="KW-0732">Signal</keyword>
<dbReference type="Proteomes" id="UP000002497">
    <property type="component" value="Unassembled WGS sequence"/>
</dbReference>
<reference evidence="3" key="1">
    <citation type="journal article" date="2010" name="Genome Res.">
        <title>Population genomic sequencing of Coccidioides fungi reveals recent hybridization and transposon control.</title>
        <authorList>
            <person name="Neafsey D.E."/>
            <person name="Barker B.M."/>
            <person name="Sharpton T.J."/>
            <person name="Stajich J.E."/>
            <person name="Park D.J."/>
            <person name="Whiston E."/>
            <person name="Hung C.-Y."/>
            <person name="McMahan C."/>
            <person name="White J."/>
            <person name="Sykes S."/>
            <person name="Heiman D."/>
            <person name="Young S."/>
            <person name="Zeng Q."/>
            <person name="Abouelleil A."/>
            <person name="Aftuck L."/>
            <person name="Bessette D."/>
            <person name="Brown A."/>
            <person name="FitzGerald M."/>
            <person name="Lui A."/>
            <person name="Macdonald J.P."/>
            <person name="Priest M."/>
            <person name="Orbach M.J."/>
            <person name="Galgiani J.N."/>
            <person name="Kirkland T.N."/>
            <person name="Cole G.T."/>
            <person name="Birren B.W."/>
            <person name="Henn M.R."/>
            <person name="Taylor J.W."/>
            <person name="Rounsley S.D."/>
        </authorList>
    </citation>
    <scope>NUCLEOTIDE SEQUENCE [LARGE SCALE GENOMIC DNA]</scope>
    <source>
        <strain evidence="3">RMSCC 757 / Silveira</strain>
    </source>
</reference>
<sequence>MSLGSALVLIMLLDVFPTREQIWDTRATGGAPQNLFLTWREIDPAHCCESMRKNV</sequence>
<reference evidence="3" key="2">
    <citation type="submission" date="2010-03" db="EMBL/GenBank/DDBJ databases">
        <title>The genome sequence of Coccidioides posadasii strain Silveira.</title>
        <authorList>
            <consortium name="The Broad Institute Genome Sequencing Center for Infectious Disease"/>
            <person name="Neafsey D."/>
            <person name="Orbach M."/>
            <person name="Henn M.R."/>
            <person name="Cole G.T."/>
            <person name="Galgiani J."/>
            <person name="Gardner M.J."/>
            <person name="Kirkland T.N."/>
            <person name="Taylor J.W."/>
            <person name="Young S.K."/>
            <person name="Zeng Q."/>
            <person name="Koehrsen M."/>
            <person name="Alvarado L."/>
            <person name="Berlin A."/>
            <person name="Borenstein D."/>
            <person name="Chapman S.B."/>
            <person name="Chen Z."/>
            <person name="Engels R."/>
            <person name="Freedman E."/>
            <person name="Gellesch M."/>
            <person name="Goldberg J."/>
            <person name="Griggs A."/>
            <person name="Gujja S."/>
            <person name="Heilman E."/>
            <person name="Heiman D."/>
            <person name="Howarth C."/>
            <person name="Jen D."/>
            <person name="Larson L."/>
            <person name="Mehta T."/>
            <person name="Neiman D."/>
            <person name="Park D."/>
            <person name="Pearson M."/>
            <person name="Richards J."/>
            <person name="Roberts A."/>
            <person name="Saif S."/>
            <person name="Shea T."/>
            <person name="Shenoy N."/>
            <person name="Sisk P."/>
            <person name="Stolte C."/>
            <person name="Sykes S."/>
            <person name="Walk T."/>
            <person name="White J."/>
            <person name="Yandava C."/>
            <person name="Haas B."/>
            <person name="Nusbaum C."/>
            <person name="Birren B."/>
        </authorList>
    </citation>
    <scope>NUCLEOTIDE SEQUENCE [LARGE SCALE GENOMIC DNA]</scope>
    <source>
        <strain evidence="3">RMSCC 757 / Silveira</strain>
    </source>
</reference>
<dbReference type="HOGENOM" id="CLU_3032223_0_0_1"/>
<name>E9D483_COCPS</name>
<feature type="signal peptide" evidence="1">
    <location>
        <begin position="1"/>
        <end position="20"/>
    </location>
</feature>
<proteinExistence type="predicted"/>
<dbReference type="VEuPathDB" id="FungiDB:CPSG_04422"/>